<feature type="transmembrane region" description="Helical" evidence="1">
    <location>
        <begin position="92"/>
        <end position="116"/>
    </location>
</feature>
<evidence type="ECO:0000313" key="4">
    <source>
        <dbReference type="EMBL" id="ODA91304.1"/>
    </source>
</evidence>
<dbReference type="GO" id="GO:0006417">
    <property type="term" value="P:regulation of translation"/>
    <property type="evidence" value="ECO:0007669"/>
    <property type="project" value="TreeGrafter"/>
</dbReference>
<dbReference type="Proteomes" id="UP000094426">
    <property type="component" value="Unassembled WGS sequence"/>
</dbReference>
<organism evidence="3">
    <name type="scientific">Leifsonia xyli subsp. xyli</name>
    <dbReference type="NCBI Taxonomy" id="59736"/>
    <lineage>
        <taxon>Bacteria</taxon>
        <taxon>Bacillati</taxon>
        <taxon>Actinomycetota</taxon>
        <taxon>Actinomycetes</taxon>
        <taxon>Micrococcales</taxon>
        <taxon>Microbacteriaceae</taxon>
        <taxon>Leifsonia</taxon>
    </lineage>
</organism>
<dbReference type="Pfam" id="PF10099">
    <property type="entry name" value="RskA_C"/>
    <property type="match status" value="1"/>
</dbReference>
<proteinExistence type="predicted"/>
<name>J9RZI7_LEIXY</name>
<sequence length="239" mass="24778">MTDDERGGRARLGAELGARDAREAHDFEAVAAQLGMTLPSVEPRPEVKAAIFAQLDGLPQLPPVTAGALPETASPSRPAGERARLRWFQRPGAVLSAAAAAVLIFTGGSFFGNVLAGAAPDRQQASALVEINAAPDVRFQSSEVVGGGTVTLVWSVQLRQAALVTKGLPKLADDKVYELWYLRKGTAIPAGTMTDVDGDSTVWRVLTGEMAAGDAVGVTVEPQGGSNQPTTPPIVGIAS</sequence>
<dbReference type="AlphaFoldDB" id="J9RZI7"/>
<dbReference type="GO" id="GO:0005886">
    <property type="term" value="C:plasma membrane"/>
    <property type="evidence" value="ECO:0007669"/>
    <property type="project" value="InterPro"/>
</dbReference>
<feature type="domain" description="Anti-sigma K factor RskA C-terminal" evidence="2">
    <location>
        <begin position="95"/>
        <end position="234"/>
    </location>
</feature>
<accession>J9RZI7</accession>
<evidence type="ECO:0000313" key="5">
    <source>
        <dbReference type="Proteomes" id="UP000094426"/>
    </source>
</evidence>
<dbReference type="InterPro" id="IPR018764">
    <property type="entry name" value="RskA_C"/>
</dbReference>
<keyword evidence="1" id="KW-0812">Transmembrane</keyword>
<reference evidence="3" key="1">
    <citation type="submission" date="2012-03" db="EMBL/GenBank/DDBJ databases">
        <title>Molecular cloning and characterization of membrane protein gene expressed in sugarcane infected by Leifsonia xyli subsp. xyli.</title>
        <authorList>
            <person name="Zhou D."/>
            <person name="Yang L."/>
            <person name="Huang X."/>
            <person name="Li Y."/>
        </authorList>
    </citation>
    <scope>NUCLEOTIDE SEQUENCE</scope>
    <source>
        <strain evidence="3">GuiTang 11</strain>
    </source>
</reference>
<dbReference type="EMBL" id="LNZG01000001">
    <property type="protein sequence ID" value="ODA91304.1"/>
    <property type="molecule type" value="Genomic_DNA"/>
</dbReference>
<dbReference type="OMA" id="RASERWF"/>
<evidence type="ECO:0000313" key="3">
    <source>
        <dbReference type="EMBL" id="AFR43726.1"/>
    </source>
</evidence>
<keyword evidence="1" id="KW-1133">Transmembrane helix</keyword>
<dbReference type="EMBL" id="JQ740153">
    <property type="protein sequence ID" value="AFR43726.1"/>
    <property type="molecule type" value="Genomic_DNA"/>
</dbReference>
<dbReference type="PANTHER" id="PTHR37461:SF1">
    <property type="entry name" value="ANTI-SIGMA-K FACTOR RSKA"/>
    <property type="match status" value="1"/>
</dbReference>
<dbReference type="PANTHER" id="PTHR37461">
    <property type="entry name" value="ANTI-SIGMA-K FACTOR RSKA"/>
    <property type="match status" value="1"/>
</dbReference>
<dbReference type="GO" id="GO:0016989">
    <property type="term" value="F:sigma factor antagonist activity"/>
    <property type="evidence" value="ECO:0007669"/>
    <property type="project" value="TreeGrafter"/>
</dbReference>
<keyword evidence="1" id="KW-0472">Membrane</keyword>
<dbReference type="OrthoDB" id="153510at2"/>
<dbReference type="RefSeq" id="WP_011186571.1">
    <property type="nucleotide sequence ID" value="NZ_LNZG01000001.1"/>
</dbReference>
<gene>
    <name evidence="3" type="primary">MP</name>
    <name evidence="4" type="ORF">ATY41_01055</name>
</gene>
<evidence type="ECO:0000256" key="1">
    <source>
        <dbReference type="SAM" id="Phobius"/>
    </source>
</evidence>
<protein>
    <submittedName>
        <fullName evidence="3">Membrane protein</fullName>
    </submittedName>
</protein>
<reference evidence="4 5" key="2">
    <citation type="submission" date="2015-11" db="EMBL/GenBank/DDBJ databases">
        <authorList>
            <person name="Zhang Y."/>
            <person name="Guo Z."/>
        </authorList>
    </citation>
    <scope>NUCLEOTIDE SEQUENCE [LARGE SCALE GENOMIC DNA]</scope>
    <source>
        <strain evidence="5">gdw1</strain>
        <strain evidence="4">Gdw1</strain>
    </source>
</reference>
<dbReference type="InterPro" id="IPR051474">
    <property type="entry name" value="Anti-sigma-K/W_factor"/>
</dbReference>
<evidence type="ECO:0000259" key="2">
    <source>
        <dbReference type="Pfam" id="PF10099"/>
    </source>
</evidence>